<dbReference type="InterPro" id="IPR036097">
    <property type="entry name" value="HisK_dim/P_sf"/>
</dbReference>
<feature type="domain" description="Histidine kinase" evidence="15">
    <location>
        <begin position="626"/>
        <end position="850"/>
    </location>
</feature>
<reference evidence="20 21" key="1">
    <citation type="submission" date="2024-05" db="EMBL/GenBank/DDBJ databases">
        <title>Roseateles sp. 2.12 16S ribosomal RNA gene Genome sequencing and assembly.</title>
        <authorList>
            <person name="Woo H."/>
        </authorList>
    </citation>
    <scope>NUCLEOTIDE SEQUENCE [LARGE SCALE GENOMIC DNA]</scope>
    <source>
        <strain evidence="20 21">2.12</strain>
    </source>
</reference>
<dbReference type="InterPro" id="IPR008207">
    <property type="entry name" value="Sig_transdc_His_kin_Hpt_dom"/>
</dbReference>
<comment type="subcellular location">
    <subcellularLocation>
        <location evidence="2">Cell membrane</location>
        <topology evidence="2">Multi-pass membrane protein</topology>
    </subcellularLocation>
</comment>
<protein>
    <recommendedName>
        <fullName evidence="3">histidine kinase</fullName>
        <ecNumber evidence="3">2.7.13.3</ecNumber>
    </recommendedName>
</protein>
<evidence type="ECO:0000256" key="1">
    <source>
        <dbReference type="ARBA" id="ARBA00000085"/>
    </source>
</evidence>
<evidence type="ECO:0000256" key="13">
    <source>
        <dbReference type="SAM" id="MobiDB-lite"/>
    </source>
</evidence>
<dbReference type="Pfam" id="PF08447">
    <property type="entry name" value="PAS_3"/>
    <property type="match status" value="1"/>
</dbReference>
<feature type="modified residue" description="4-aspartylphosphate" evidence="12">
    <location>
        <position position="1059"/>
    </location>
</feature>
<keyword evidence="11 14" id="KW-0472">Membrane</keyword>
<name>A0ABV0GHH0_9BURK</name>
<dbReference type="SUPFAM" id="SSF47226">
    <property type="entry name" value="Histidine-containing phosphotransfer domain, HPT domain"/>
    <property type="match status" value="1"/>
</dbReference>
<dbReference type="SMART" id="SM00086">
    <property type="entry name" value="PAC"/>
    <property type="match status" value="2"/>
</dbReference>
<dbReference type="InterPro" id="IPR004358">
    <property type="entry name" value="Sig_transdc_His_kin-like_C"/>
</dbReference>
<dbReference type="SMART" id="SM01079">
    <property type="entry name" value="CHASE"/>
    <property type="match status" value="1"/>
</dbReference>
<evidence type="ECO:0000256" key="12">
    <source>
        <dbReference type="PROSITE-ProRule" id="PRU00169"/>
    </source>
</evidence>
<dbReference type="PRINTS" id="PR00344">
    <property type="entry name" value="BCTRLSENSOR"/>
</dbReference>
<dbReference type="Gene3D" id="3.40.50.2300">
    <property type="match status" value="2"/>
</dbReference>
<accession>A0ABV0GHH0</accession>
<dbReference type="Pfam" id="PF00989">
    <property type="entry name" value="PAS"/>
    <property type="match status" value="1"/>
</dbReference>
<keyword evidence="5 12" id="KW-0597">Phosphoprotein</keyword>
<evidence type="ECO:0000259" key="18">
    <source>
        <dbReference type="PROSITE" id="PS50113"/>
    </source>
</evidence>
<feature type="domain" description="Response regulatory" evidence="16">
    <location>
        <begin position="865"/>
        <end position="986"/>
    </location>
</feature>
<dbReference type="SMART" id="SM00091">
    <property type="entry name" value="PAS"/>
    <property type="match status" value="2"/>
</dbReference>
<evidence type="ECO:0000256" key="4">
    <source>
        <dbReference type="ARBA" id="ARBA00022475"/>
    </source>
</evidence>
<feature type="transmembrane region" description="Helical" evidence="14">
    <location>
        <begin position="310"/>
        <end position="332"/>
    </location>
</feature>
<dbReference type="Pfam" id="PF00072">
    <property type="entry name" value="Response_reg"/>
    <property type="match status" value="2"/>
</dbReference>
<dbReference type="InterPro" id="IPR013767">
    <property type="entry name" value="PAS_fold"/>
</dbReference>
<evidence type="ECO:0000313" key="20">
    <source>
        <dbReference type="EMBL" id="MEO3714495.1"/>
    </source>
</evidence>
<dbReference type="InterPro" id="IPR006189">
    <property type="entry name" value="CHASE_dom"/>
</dbReference>
<feature type="domain" description="PAS" evidence="17">
    <location>
        <begin position="341"/>
        <end position="411"/>
    </location>
</feature>
<feature type="domain" description="PAS" evidence="17">
    <location>
        <begin position="461"/>
        <end position="535"/>
    </location>
</feature>
<gene>
    <name evidence="20" type="ORF">ABDJ40_17140</name>
</gene>
<dbReference type="InterPro" id="IPR011006">
    <property type="entry name" value="CheY-like_superfamily"/>
</dbReference>
<dbReference type="InterPro" id="IPR000014">
    <property type="entry name" value="PAS"/>
</dbReference>
<dbReference type="PROSITE" id="PS50113">
    <property type="entry name" value="PAC"/>
    <property type="match status" value="1"/>
</dbReference>
<dbReference type="PANTHER" id="PTHR45339:SF1">
    <property type="entry name" value="HYBRID SIGNAL TRANSDUCTION HISTIDINE KINASE J"/>
    <property type="match status" value="1"/>
</dbReference>
<dbReference type="NCBIfam" id="TIGR00229">
    <property type="entry name" value="sensory_box"/>
    <property type="match status" value="2"/>
</dbReference>
<feature type="domain" description="CHASE" evidence="19">
    <location>
        <begin position="74"/>
        <end position="205"/>
    </location>
</feature>
<evidence type="ECO:0000256" key="7">
    <source>
        <dbReference type="ARBA" id="ARBA00022741"/>
    </source>
</evidence>
<dbReference type="Gene3D" id="3.30.565.10">
    <property type="entry name" value="Histidine kinase-like ATPase, C-terminal domain"/>
    <property type="match status" value="1"/>
</dbReference>
<dbReference type="Pfam" id="PF03924">
    <property type="entry name" value="CHASE"/>
    <property type="match status" value="1"/>
</dbReference>
<dbReference type="InterPro" id="IPR013655">
    <property type="entry name" value="PAS_fold_3"/>
</dbReference>
<dbReference type="InterPro" id="IPR035965">
    <property type="entry name" value="PAS-like_dom_sf"/>
</dbReference>
<dbReference type="CDD" id="cd16922">
    <property type="entry name" value="HATPase_EvgS-ArcB-TorS-like"/>
    <property type="match status" value="1"/>
</dbReference>
<dbReference type="EC" id="2.7.13.3" evidence="3"/>
<dbReference type="SUPFAM" id="SSF47384">
    <property type="entry name" value="Homodimeric domain of signal transducing histidine kinase"/>
    <property type="match status" value="1"/>
</dbReference>
<dbReference type="SUPFAM" id="SSF52172">
    <property type="entry name" value="CheY-like"/>
    <property type="match status" value="2"/>
</dbReference>
<dbReference type="Gene3D" id="1.10.287.130">
    <property type="match status" value="1"/>
</dbReference>
<dbReference type="InterPro" id="IPR042240">
    <property type="entry name" value="CHASE_sf"/>
</dbReference>
<feature type="modified residue" description="4-aspartylphosphate" evidence="12">
    <location>
        <position position="917"/>
    </location>
</feature>
<keyword evidence="6 14" id="KW-0812">Transmembrane</keyword>
<dbReference type="Pfam" id="PF01627">
    <property type="entry name" value="Hpt"/>
    <property type="match status" value="1"/>
</dbReference>
<dbReference type="InterPro" id="IPR003594">
    <property type="entry name" value="HATPase_dom"/>
</dbReference>
<evidence type="ECO:0000256" key="2">
    <source>
        <dbReference type="ARBA" id="ARBA00004651"/>
    </source>
</evidence>
<dbReference type="InterPro" id="IPR005467">
    <property type="entry name" value="His_kinase_dom"/>
</dbReference>
<keyword evidence="4" id="KW-1003">Cell membrane</keyword>
<dbReference type="RefSeq" id="WP_347611587.1">
    <property type="nucleotide sequence ID" value="NZ_JBDPZC010000008.1"/>
</dbReference>
<keyword evidence="21" id="KW-1185">Reference proteome</keyword>
<dbReference type="SMART" id="SM00448">
    <property type="entry name" value="REC"/>
    <property type="match status" value="2"/>
</dbReference>
<feature type="domain" description="Response regulatory" evidence="16">
    <location>
        <begin position="1009"/>
        <end position="1126"/>
    </location>
</feature>
<feature type="domain" description="PAC" evidence="18">
    <location>
        <begin position="415"/>
        <end position="467"/>
    </location>
</feature>
<evidence type="ECO:0000259" key="17">
    <source>
        <dbReference type="PROSITE" id="PS50112"/>
    </source>
</evidence>
<dbReference type="Gene3D" id="3.30.450.20">
    <property type="entry name" value="PAS domain"/>
    <property type="match status" value="2"/>
</dbReference>
<dbReference type="CDD" id="cd00082">
    <property type="entry name" value="HisKA"/>
    <property type="match status" value="1"/>
</dbReference>
<dbReference type="CDD" id="cd17546">
    <property type="entry name" value="REC_hyHK_CKI1_RcsC-like"/>
    <property type="match status" value="2"/>
</dbReference>
<evidence type="ECO:0000259" key="19">
    <source>
        <dbReference type="PROSITE" id="PS50839"/>
    </source>
</evidence>
<dbReference type="Pfam" id="PF02518">
    <property type="entry name" value="HATPase_c"/>
    <property type="match status" value="1"/>
</dbReference>
<evidence type="ECO:0000256" key="6">
    <source>
        <dbReference type="ARBA" id="ARBA00022692"/>
    </source>
</evidence>
<feature type="region of interest" description="Disordered" evidence="13">
    <location>
        <begin position="1252"/>
        <end position="1276"/>
    </location>
</feature>
<dbReference type="Gene3D" id="2.10.70.100">
    <property type="match status" value="1"/>
</dbReference>
<comment type="catalytic activity">
    <reaction evidence="1">
        <text>ATP + protein L-histidine = ADP + protein N-phospho-L-histidine.</text>
        <dbReference type="EC" id="2.7.13.3"/>
    </reaction>
</comment>
<dbReference type="PROSITE" id="PS50839">
    <property type="entry name" value="CHASE"/>
    <property type="match status" value="1"/>
</dbReference>
<dbReference type="PROSITE" id="PS50112">
    <property type="entry name" value="PAS"/>
    <property type="match status" value="2"/>
</dbReference>
<dbReference type="InterPro" id="IPR001610">
    <property type="entry name" value="PAC"/>
</dbReference>
<dbReference type="PANTHER" id="PTHR45339">
    <property type="entry name" value="HYBRID SIGNAL TRANSDUCTION HISTIDINE KINASE J"/>
    <property type="match status" value="1"/>
</dbReference>
<keyword evidence="8" id="KW-0067">ATP-binding</keyword>
<dbReference type="InterPro" id="IPR001789">
    <property type="entry name" value="Sig_transdc_resp-reg_receiver"/>
</dbReference>
<keyword evidence="10" id="KW-0902">Two-component regulatory system</keyword>
<evidence type="ECO:0000256" key="10">
    <source>
        <dbReference type="ARBA" id="ARBA00023012"/>
    </source>
</evidence>
<evidence type="ECO:0000313" key="21">
    <source>
        <dbReference type="Proteomes" id="UP001462640"/>
    </source>
</evidence>
<organism evidence="20 21">
    <name type="scientific">Roseateles flavus</name>
    <dbReference type="NCBI Taxonomy" id="3149041"/>
    <lineage>
        <taxon>Bacteria</taxon>
        <taxon>Pseudomonadati</taxon>
        <taxon>Pseudomonadota</taxon>
        <taxon>Betaproteobacteria</taxon>
        <taxon>Burkholderiales</taxon>
        <taxon>Sphaerotilaceae</taxon>
        <taxon>Roseateles</taxon>
    </lineage>
</organism>
<dbReference type="SMART" id="SM00388">
    <property type="entry name" value="HisKA"/>
    <property type="match status" value="1"/>
</dbReference>
<dbReference type="CDD" id="cd00088">
    <property type="entry name" value="HPT"/>
    <property type="match status" value="1"/>
</dbReference>
<evidence type="ECO:0000256" key="14">
    <source>
        <dbReference type="SAM" id="Phobius"/>
    </source>
</evidence>
<dbReference type="Gene3D" id="3.30.450.350">
    <property type="entry name" value="CHASE domain"/>
    <property type="match status" value="1"/>
</dbReference>
<dbReference type="InterPro" id="IPR003661">
    <property type="entry name" value="HisK_dim/P_dom"/>
</dbReference>
<dbReference type="InterPro" id="IPR036890">
    <property type="entry name" value="HATPase_C_sf"/>
</dbReference>
<evidence type="ECO:0000256" key="9">
    <source>
        <dbReference type="ARBA" id="ARBA00022989"/>
    </source>
</evidence>
<comment type="caution">
    <text evidence="20">The sequence shown here is derived from an EMBL/GenBank/DDBJ whole genome shotgun (WGS) entry which is preliminary data.</text>
</comment>
<proteinExistence type="predicted"/>
<dbReference type="PROSITE" id="PS50110">
    <property type="entry name" value="RESPONSE_REGULATORY"/>
    <property type="match status" value="2"/>
</dbReference>
<sequence length="1336" mass="145066">MKPWHAGLAGPLLVMALGIVLATWVDRRLADQQRAQREQRLASTTETVLDSLLERMRTYEFGLRGARGAVIAAGPELISRERFRSYMDSRDLDREFPGARGFGMIRRVPREGEEAFLSAARSDGWADFAIRQMAPHAGDRLVIQYLEPVAGNAEAVGLDIASEPHRRDAAQLAIDSGQAILSRPITLVQAKGKSSQGMLFILPIYGPGRPLETVSERRAAAYALSFSPLAMDEVLQQLGAVPRGLLLRIRDASQEPGSPPLFVSPRFEQAVLDGPQLQRNLAVYGRPWQIEAAITPEFMPETDALTPGRAAFLVLLGAALMALLLHVALLALMRRRLAQAGMERLAAIVEGSSDAIIGKDLQGRVTSWNPAAERIFGYTAQQALGQPMTALVIPEEQEPEERRILETIARGEVVPRFDTVRRRRDGRLIDVAVTVSPVRDTNGHVIGAAKTARDVTDEKRHDARFKLAVDAAGIGIWIWQLGDNQLFWDERMCELYGLPPEQRQHGLFYDYWRTHVHPDDIAEAERQLQRLVRGEGSYAPVFRVTLDRGGVRWIKAAAILERNRLGQPVQVVGTNLDISAEIEAKLRVQELNTDLESLVLKRTAQLQDAVVAAEQANLAKSAFLSNMSHEIRTPLNAILGLAYLLQQQQLTGEAGEMAGKIHGAGQGLLAIVNDVLDFSKIEAERLELEQAPFRLADVLDNLASIMAPVLGTKPVELLIGHAPAGAEYLVGDALRLGQVLTNLLSNALKFTPSGEVMLSVQRLDDGEAEGVPRRLRFSVRDTGIGIPRDKQTVIFEAFNQADNSTTRSYGGTGLGLAISSRLVALMGGVLTVDSEPGRGSEFSFELSLPAASTDLPVRRSGGGLSVLIADDHDLARQVLRQTAQGLGWRAQTVDSGEAALASLAQAGDGPYDVLVLDWRMPGLDGLETARRIREQHREAGQWPIIVMVTAYDRNELRGQDTESLVDAVLTKPVTASSLYDAVLAAQGHRGQVEHHPGSEPGQPRLQGWHVLVVDDSDINREVAARMLQREGATVMEAEDGRAALQRLEGREEVDVVLMDMQMPVLDGYAATRALRRNPRHVSLPVLALSAGAFREQRERALAAGVNGFVAKPYTADELVLAILEVLQAPAAPIPAPGAAPQGAAPLLLNRTRGLQSFGDEPAWQAALLRFSAAYSHSADELPDDSEARAAYAHKLRGAAALLGLEQLAATAARLETTSTDPDLQDEAAGALQALQQAIGQAFQQIDELMPDAAPTTVGPRATPGPQPVASPDPSHLREALDSDDYDSFAQALSQCQGKLDPELLAALDRCLASYDFRGARLIFDAASRGPVLERES</sequence>
<dbReference type="SMART" id="SM00387">
    <property type="entry name" value="HATPase_c"/>
    <property type="match status" value="1"/>
</dbReference>
<keyword evidence="9 14" id="KW-1133">Transmembrane helix</keyword>
<evidence type="ECO:0000259" key="15">
    <source>
        <dbReference type="PROSITE" id="PS50109"/>
    </source>
</evidence>
<evidence type="ECO:0000256" key="11">
    <source>
        <dbReference type="ARBA" id="ARBA00023136"/>
    </source>
</evidence>
<dbReference type="CDD" id="cd00130">
    <property type="entry name" value="PAS"/>
    <property type="match status" value="2"/>
</dbReference>
<dbReference type="PROSITE" id="PS50109">
    <property type="entry name" value="HIS_KIN"/>
    <property type="match status" value="1"/>
</dbReference>
<dbReference type="SUPFAM" id="SSF55785">
    <property type="entry name" value="PYP-like sensor domain (PAS domain)"/>
    <property type="match status" value="2"/>
</dbReference>
<evidence type="ECO:0000259" key="16">
    <source>
        <dbReference type="PROSITE" id="PS50110"/>
    </source>
</evidence>
<evidence type="ECO:0000256" key="5">
    <source>
        <dbReference type="ARBA" id="ARBA00022553"/>
    </source>
</evidence>
<keyword evidence="7" id="KW-0547">Nucleotide-binding</keyword>
<evidence type="ECO:0000256" key="3">
    <source>
        <dbReference type="ARBA" id="ARBA00012438"/>
    </source>
</evidence>
<dbReference type="InterPro" id="IPR036641">
    <property type="entry name" value="HPT_dom_sf"/>
</dbReference>
<dbReference type="Proteomes" id="UP001462640">
    <property type="component" value="Unassembled WGS sequence"/>
</dbReference>
<dbReference type="SUPFAM" id="SSF55874">
    <property type="entry name" value="ATPase domain of HSP90 chaperone/DNA topoisomerase II/histidine kinase"/>
    <property type="match status" value="1"/>
</dbReference>
<dbReference type="Gene3D" id="1.20.120.160">
    <property type="entry name" value="HPT domain"/>
    <property type="match status" value="1"/>
</dbReference>
<dbReference type="Pfam" id="PF00512">
    <property type="entry name" value="HisKA"/>
    <property type="match status" value="1"/>
</dbReference>
<evidence type="ECO:0000256" key="8">
    <source>
        <dbReference type="ARBA" id="ARBA00022840"/>
    </source>
</evidence>
<dbReference type="InterPro" id="IPR000700">
    <property type="entry name" value="PAS-assoc_C"/>
</dbReference>
<dbReference type="EMBL" id="JBDPZC010000008">
    <property type="protein sequence ID" value="MEO3714495.1"/>
    <property type="molecule type" value="Genomic_DNA"/>
</dbReference>